<evidence type="ECO:0000259" key="7">
    <source>
        <dbReference type="PROSITE" id="PS50850"/>
    </source>
</evidence>
<dbReference type="Gene3D" id="1.20.1250.20">
    <property type="entry name" value="MFS general substrate transporter like domains"/>
    <property type="match status" value="1"/>
</dbReference>
<dbReference type="InterPro" id="IPR020846">
    <property type="entry name" value="MFS_dom"/>
</dbReference>
<dbReference type="GO" id="GO:0005886">
    <property type="term" value="C:plasma membrane"/>
    <property type="evidence" value="ECO:0007669"/>
    <property type="project" value="TreeGrafter"/>
</dbReference>
<evidence type="ECO:0000256" key="3">
    <source>
        <dbReference type="ARBA" id="ARBA00022989"/>
    </source>
</evidence>
<feature type="transmembrane region" description="Helical" evidence="6">
    <location>
        <begin position="207"/>
        <end position="226"/>
    </location>
</feature>
<feature type="transmembrane region" description="Helical" evidence="6">
    <location>
        <begin position="571"/>
        <end position="598"/>
    </location>
</feature>
<keyword evidence="3 6" id="KW-1133">Transmembrane helix</keyword>
<dbReference type="PROSITE" id="PS50850">
    <property type="entry name" value="MFS"/>
    <property type="match status" value="1"/>
</dbReference>
<comment type="subcellular location">
    <subcellularLocation>
        <location evidence="1">Membrane</location>
        <topology evidence="1">Multi-pass membrane protein</topology>
    </subcellularLocation>
</comment>
<evidence type="ECO:0000313" key="9">
    <source>
        <dbReference type="Proteomes" id="UP000053958"/>
    </source>
</evidence>
<keyword evidence="9" id="KW-1185">Reference proteome</keyword>
<feature type="transmembrane region" description="Helical" evidence="6">
    <location>
        <begin position="167"/>
        <end position="187"/>
    </location>
</feature>
<feature type="compositionally biased region" description="Basic and acidic residues" evidence="5">
    <location>
        <begin position="407"/>
        <end position="416"/>
    </location>
</feature>
<dbReference type="PANTHER" id="PTHR23502">
    <property type="entry name" value="MAJOR FACILITATOR SUPERFAMILY"/>
    <property type="match status" value="1"/>
</dbReference>
<feature type="transmembrane region" description="Helical" evidence="6">
    <location>
        <begin position="502"/>
        <end position="523"/>
    </location>
</feature>
<organism evidence="8 9">
    <name type="scientific">Rasamsonia emersonii (strain ATCC 16479 / CBS 393.64 / IMI 116815)</name>
    <dbReference type="NCBI Taxonomy" id="1408163"/>
    <lineage>
        <taxon>Eukaryota</taxon>
        <taxon>Fungi</taxon>
        <taxon>Dikarya</taxon>
        <taxon>Ascomycota</taxon>
        <taxon>Pezizomycotina</taxon>
        <taxon>Eurotiomycetes</taxon>
        <taxon>Eurotiomycetidae</taxon>
        <taxon>Eurotiales</taxon>
        <taxon>Trichocomaceae</taxon>
        <taxon>Rasamsonia</taxon>
    </lineage>
</organism>
<dbReference type="OrthoDB" id="2585655at2759"/>
<dbReference type="GO" id="GO:0022857">
    <property type="term" value="F:transmembrane transporter activity"/>
    <property type="evidence" value="ECO:0007669"/>
    <property type="project" value="InterPro"/>
</dbReference>
<keyword evidence="2 6" id="KW-0812">Transmembrane</keyword>
<feature type="transmembrane region" description="Helical" evidence="6">
    <location>
        <begin position="464"/>
        <end position="490"/>
    </location>
</feature>
<evidence type="ECO:0000256" key="5">
    <source>
        <dbReference type="SAM" id="MobiDB-lite"/>
    </source>
</evidence>
<feature type="transmembrane region" description="Helical" evidence="6">
    <location>
        <begin position="263"/>
        <end position="287"/>
    </location>
</feature>
<dbReference type="GeneID" id="25315516"/>
<reference evidence="8 9" key="1">
    <citation type="submission" date="2015-04" db="EMBL/GenBank/DDBJ databases">
        <authorList>
            <person name="Heijne W.H."/>
            <person name="Fedorova N.D."/>
            <person name="Nierman W.C."/>
            <person name="Vollebregt A.W."/>
            <person name="Zhao Z."/>
            <person name="Wu L."/>
            <person name="Kumar M."/>
            <person name="Stam H."/>
            <person name="van den Berg M.A."/>
            <person name="Pel H.J."/>
        </authorList>
    </citation>
    <scope>NUCLEOTIDE SEQUENCE [LARGE SCALE GENOMIC DNA]</scope>
    <source>
        <strain evidence="8 9">CBS 393.64</strain>
    </source>
</reference>
<dbReference type="SUPFAM" id="SSF103473">
    <property type="entry name" value="MFS general substrate transporter"/>
    <property type="match status" value="1"/>
</dbReference>
<evidence type="ECO:0000256" key="6">
    <source>
        <dbReference type="SAM" id="Phobius"/>
    </source>
</evidence>
<evidence type="ECO:0000256" key="4">
    <source>
        <dbReference type="ARBA" id="ARBA00023136"/>
    </source>
</evidence>
<dbReference type="RefSeq" id="XP_013329424.1">
    <property type="nucleotide sequence ID" value="XM_013473970.1"/>
</dbReference>
<proteinExistence type="predicted"/>
<feature type="region of interest" description="Disordered" evidence="5">
    <location>
        <begin position="365"/>
        <end position="421"/>
    </location>
</feature>
<dbReference type="InterPro" id="IPR036259">
    <property type="entry name" value="MFS_trans_sf"/>
</dbReference>
<feature type="transmembrane region" description="Helical" evidence="6">
    <location>
        <begin position="641"/>
        <end position="662"/>
    </location>
</feature>
<feature type="transmembrane region" description="Helical" evidence="6">
    <location>
        <begin position="233"/>
        <end position="251"/>
    </location>
</feature>
<dbReference type="EMBL" id="LASV01000124">
    <property type="protein sequence ID" value="KKA22812.1"/>
    <property type="molecule type" value="Genomic_DNA"/>
</dbReference>
<feature type="transmembrane region" description="Helical" evidence="6">
    <location>
        <begin position="605"/>
        <end position="629"/>
    </location>
</feature>
<dbReference type="AlphaFoldDB" id="A0A0F4YWY4"/>
<dbReference type="STRING" id="1408163.A0A0F4YWY4"/>
<evidence type="ECO:0000256" key="2">
    <source>
        <dbReference type="ARBA" id="ARBA00022692"/>
    </source>
</evidence>
<accession>A0A0F4YWY4</accession>
<dbReference type="Pfam" id="PF07690">
    <property type="entry name" value="MFS_1"/>
    <property type="match status" value="1"/>
</dbReference>
<keyword evidence="4 6" id="KW-0472">Membrane</keyword>
<sequence length="682" mass="75441">MSKANVCLRDNHPHAPQGSTPSYSVQTKLAAGCSSSARSAHWIFHPVCGEIQRGSRILDDLIASYPTPDVRVSFFRQSSTHIAFLVHPLLSRLIFAKMGLGVLEDKKLQHVPGTSYILDDDSAPPRDVPTEPWLKYDRSGPVPIILVPQPSDDPNDPLNWPLWRRDLILGILSFVAVLCTTMSPIMAANTFTISFNFHRDFTDVALLTGYHLLGVGAAGILCVPTARVWGKRHLFLLGNLLMVISCAWAGGSGQNYHSMLAARVFQGFALAPFEALVNACVGDLYFVHERGKRMALSNVALFGGAFLTPVFAGKITHSLGWQWTFYFVAIFTAVALPFMFFFVPETAFRRADYLNTDFLGDADSSRSLHGPPRGGSDQSGSPVPIHDAGKENGASSKPGEGMASPAVDEKAERPAAHETTAPEITTRDKVPFVQTLKLINGRKTDESFFKLLLRPFPLFLHPGILWACLTQGVLIGWTVFIGVVLARIFMGPPLWFDEVQTGYLYTGAFIGSILGLILSGLLSDWINRIMIKLNKGKYEPEFRILLVFFQLIFGGIGLYGFGIVAQDIQRYGWLLADVFFMFVIMGMVMGAVASALYIVDAHRQIAVEAFTCLLVFKNIFSFILTFFAYDWLVVKGGSREPFIAIGSIQVGVCLLAVPMYIFGKRNRSFFARHDILKLLHLW</sequence>
<feature type="transmembrane region" description="Helical" evidence="6">
    <location>
        <begin position="544"/>
        <end position="565"/>
    </location>
</feature>
<comment type="caution">
    <text evidence="8">The sequence shown here is derived from an EMBL/GenBank/DDBJ whole genome shotgun (WGS) entry which is preliminary data.</text>
</comment>
<feature type="domain" description="Major facilitator superfamily (MFS) profile" evidence="7">
    <location>
        <begin position="165"/>
        <end position="682"/>
    </location>
</feature>
<evidence type="ECO:0000313" key="8">
    <source>
        <dbReference type="EMBL" id="KKA22812.1"/>
    </source>
</evidence>
<feature type="transmembrane region" description="Helical" evidence="6">
    <location>
        <begin position="299"/>
        <end position="317"/>
    </location>
</feature>
<evidence type="ECO:0000256" key="1">
    <source>
        <dbReference type="ARBA" id="ARBA00004141"/>
    </source>
</evidence>
<feature type="region of interest" description="Disordered" evidence="5">
    <location>
        <begin position="1"/>
        <end position="23"/>
    </location>
</feature>
<feature type="transmembrane region" description="Helical" evidence="6">
    <location>
        <begin position="323"/>
        <end position="343"/>
    </location>
</feature>
<dbReference type="PANTHER" id="PTHR23502:SF29">
    <property type="entry name" value="TRANSPORTER, PUTATIVE (AFU_ORTHOLOGUE AFUA_6G06680)-RELATED"/>
    <property type="match status" value="1"/>
</dbReference>
<dbReference type="Proteomes" id="UP000053958">
    <property type="component" value="Unassembled WGS sequence"/>
</dbReference>
<name>A0A0F4YWY4_RASE3</name>
<dbReference type="InterPro" id="IPR011701">
    <property type="entry name" value="MFS"/>
</dbReference>
<gene>
    <name evidence="8" type="ORF">T310_3166</name>
</gene>
<protein>
    <submittedName>
        <fullName evidence="8">MFS transporter</fullName>
    </submittedName>
</protein>